<feature type="site" description="Increases basicity of active site Tyr" evidence="11">
    <location>
        <position position="142"/>
    </location>
</feature>
<evidence type="ECO:0000256" key="6">
    <source>
        <dbReference type="ARBA" id="ARBA00023211"/>
    </source>
</evidence>
<gene>
    <name evidence="14" type="ORF">DC3_28880</name>
</gene>
<evidence type="ECO:0000313" key="15">
    <source>
        <dbReference type="Proteomes" id="UP000321306"/>
    </source>
</evidence>
<feature type="binding site" evidence="10">
    <location>
        <position position="200"/>
    </location>
    <ligand>
        <name>Mn(2+)</name>
        <dbReference type="ChEBI" id="CHEBI:29035"/>
    </ligand>
</feature>
<dbReference type="Pfam" id="PF02056">
    <property type="entry name" value="Glyco_hydro_4"/>
    <property type="match status" value="1"/>
</dbReference>
<keyword evidence="15" id="KW-1185">Reference proteome</keyword>
<evidence type="ECO:0000256" key="2">
    <source>
        <dbReference type="ARBA" id="ARBA00010141"/>
    </source>
</evidence>
<evidence type="ECO:0000256" key="4">
    <source>
        <dbReference type="ARBA" id="ARBA00022801"/>
    </source>
</evidence>
<dbReference type="InterPro" id="IPR001088">
    <property type="entry name" value="Glyco_hydro_4"/>
</dbReference>
<dbReference type="GO" id="GO:0016616">
    <property type="term" value="F:oxidoreductase activity, acting on the CH-OH group of donors, NAD or NADP as acceptor"/>
    <property type="evidence" value="ECO:0007669"/>
    <property type="project" value="InterPro"/>
</dbReference>
<evidence type="ECO:0000256" key="9">
    <source>
        <dbReference type="PIRSR" id="PIRSR601088-2"/>
    </source>
</evidence>
<feature type="domain" description="Glycosyl hydrolase family 4 C-terminal" evidence="13">
    <location>
        <begin position="226"/>
        <end position="449"/>
    </location>
</feature>
<evidence type="ECO:0000256" key="7">
    <source>
        <dbReference type="ARBA" id="ARBA00023277"/>
    </source>
</evidence>
<name>A0A511N329_DEIC1</name>
<dbReference type="GO" id="GO:0004553">
    <property type="term" value="F:hydrolase activity, hydrolyzing O-glycosyl compounds"/>
    <property type="evidence" value="ECO:0007669"/>
    <property type="project" value="InterPro"/>
</dbReference>
<sequence length="504" mass="55508">MAAEFNSELGRFGRIFPVQETSTQETTFDASVKGSKIVIIGAGGMVFPLTLAADLLATPELHHCELVLMDLSLKRAERTLNAVQELCEHHQIQLQVSATDNQKEALQGAKYIFLTFQVGGIEAYRMDIEIPRAYGIDCVAGDTMNPGGIMRFLRSMNAFDQIAADVLEICPDALVLNYANPMAMNVMYLSHLGLDVVGLCHSIPGTAQVIADFLGMDAQLLAYQAAGINHQAFFLKLEVEGRDMQDDLREVLRKQFLPSYGGTTPWTEGGPTYVGGQERVRAELMETFGYFISESSHHVSEYVPYFRQEVFELKSHLVRRWDYLKGSLQVAGKEQEMTRGALENLKQNLCPSHEYGIKIIAAMESGTETTVYANVMNDGLIPNLPDDACVEVPCKVTSGGLLPVAVGKIPPQCAGLNLTNIALQRTIVDAVIEQDARAVRAGFALDPLTASVLDLPAIRQLAEDLLHAQGKWLPGWLQESRRLRAPHLPGPRQYKSFCLLPSSK</sequence>
<dbReference type="Gene3D" id="3.90.1820.10">
    <property type="entry name" value="AglA-like glucosidase"/>
    <property type="match status" value="1"/>
</dbReference>
<dbReference type="PANTHER" id="PTHR32092">
    <property type="entry name" value="6-PHOSPHO-BETA-GLUCOSIDASE-RELATED"/>
    <property type="match status" value="1"/>
</dbReference>
<evidence type="ECO:0000259" key="13">
    <source>
        <dbReference type="Pfam" id="PF11975"/>
    </source>
</evidence>
<dbReference type="InterPro" id="IPR036291">
    <property type="entry name" value="NAD(P)-bd_dom_sf"/>
</dbReference>
<evidence type="ECO:0000256" key="11">
    <source>
        <dbReference type="PIRSR" id="PIRSR601088-4"/>
    </source>
</evidence>
<keyword evidence="8 12" id="KW-0326">Glycosidase</keyword>
<keyword evidence="10" id="KW-0170">Cobalt</keyword>
<evidence type="ECO:0000256" key="5">
    <source>
        <dbReference type="ARBA" id="ARBA00023027"/>
    </source>
</evidence>
<reference evidence="14 15" key="1">
    <citation type="submission" date="2019-07" db="EMBL/GenBank/DDBJ databases">
        <title>Whole genome shotgun sequence of Deinococcus cellulosilyticus NBRC 106333.</title>
        <authorList>
            <person name="Hosoyama A."/>
            <person name="Uohara A."/>
            <person name="Ohji S."/>
            <person name="Ichikawa N."/>
        </authorList>
    </citation>
    <scope>NUCLEOTIDE SEQUENCE [LARGE SCALE GENOMIC DNA]</scope>
    <source>
        <strain evidence="14 15">NBRC 106333</strain>
    </source>
</reference>
<keyword evidence="10" id="KW-0533">Nickel</keyword>
<dbReference type="Pfam" id="PF11975">
    <property type="entry name" value="Glyco_hydro_4C"/>
    <property type="match status" value="1"/>
</dbReference>
<organism evidence="14 15">
    <name type="scientific">Deinococcus cellulosilyticus (strain DSM 18568 / NBRC 106333 / KACC 11606 / 5516J-15)</name>
    <dbReference type="NCBI Taxonomy" id="1223518"/>
    <lineage>
        <taxon>Bacteria</taxon>
        <taxon>Thermotogati</taxon>
        <taxon>Deinococcota</taxon>
        <taxon>Deinococci</taxon>
        <taxon>Deinococcales</taxon>
        <taxon>Deinococcaceae</taxon>
        <taxon>Deinococcus</taxon>
    </lineage>
</organism>
<dbReference type="Proteomes" id="UP000321306">
    <property type="component" value="Unassembled WGS sequence"/>
</dbReference>
<dbReference type="SUPFAM" id="SSF51735">
    <property type="entry name" value="NAD(P)-binding Rossmann-fold domains"/>
    <property type="match status" value="1"/>
</dbReference>
<evidence type="ECO:0000256" key="10">
    <source>
        <dbReference type="PIRSR" id="PIRSR601088-3"/>
    </source>
</evidence>
<keyword evidence="3 10" id="KW-0479">Metal-binding</keyword>
<accession>A0A511N329</accession>
<keyword evidence="10" id="KW-0408">Iron</keyword>
<dbReference type="AlphaFoldDB" id="A0A511N329"/>
<dbReference type="PRINTS" id="PR00732">
    <property type="entry name" value="GLHYDRLASE4"/>
</dbReference>
<comment type="cofactor">
    <cofactor evidence="12">
        <name>NAD(+)</name>
        <dbReference type="ChEBI" id="CHEBI:57540"/>
    </cofactor>
    <text evidence="12">Binds 1 NAD(+) per subunit.</text>
</comment>
<comment type="similarity">
    <text evidence="2 12">Belongs to the glycosyl hydrolase 4 family.</text>
</comment>
<proteinExistence type="inferred from homology"/>
<keyword evidence="4 12" id="KW-0378">Hydrolase</keyword>
<dbReference type="InterPro" id="IPR022616">
    <property type="entry name" value="Glyco_hydro_4_C"/>
</dbReference>
<dbReference type="InterPro" id="IPR053715">
    <property type="entry name" value="GH4_Enzyme_sf"/>
</dbReference>
<dbReference type="GO" id="GO:0005975">
    <property type="term" value="P:carbohydrate metabolic process"/>
    <property type="evidence" value="ECO:0007669"/>
    <property type="project" value="InterPro"/>
</dbReference>
<protein>
    <submittedName>
        <fullName evidence="14">Alpha-glucosidase/alpha-galactosidase</fullName>
    </submittedName>
</protein>
<feature type="binding site" evidence="9">
    <location>
        <position position="180"/>
    </location>
    <ligand>
        <name>substrate</name>
    </ligand>
</feature>
<evidence type="ECO:0000256" key="1">
    <source>
        <dbReference type="ARBA" id="ARBA00001936"/>
    </source>
</evidence>
<evidence type="ECO:0000256" key="3">
    <source>
        <dbReference type="ARBA" id="ARBA00022723"/>
    </source>
</evidence>
<feature type="binding site" evidence="10">
    <location>
        <position position="230"/>
    </location>
    <ligand>
        <name>Mn(2+)</name>
        <dbReference type="ChEBI" id="CHEBI:29035"/>
    </ligand>
</feature>
<dbReference type="GO" id="GO:0046872">
    <property type="term" value="F:metal ion binding"/>
    <property type="evidence" value="ECO:0007669"/>
    <property type="project" value="UniProtKB-KW"/>
</dbReference>
<comment type="cofactor">
    <cofactor evidence="1">
        <name>Mn(2+)</name>
        <dbReference type="ChEBI" id="CHEBI:29035"/>
    </cofactor>
</comment>
<dbReference type="EMBL" id="BJXB01000012">
    <property type="protein sequence ID" value="GEM47253.1"/>
    <property type="molecule type" value="Genomic_DNA"/>
</dbReference>
<evidence type="ECO:0000256" key="8">
    <source>
        <dbReference type="ARBA" id="ARBA00023295"/>
    </source>
</evidence>
<dbReference type="InterPro" id="IPR015955">
    <property type="entry name" value="Lactate_DH/Glyco_Ohase_4_C"/>
</dbReference>
<evidence type="ECO:0000256" key="12">
    <source>
        <dbReference type="RuleBase" id="RU361152"/>
    </source>
</evidence>
<keyword evidence="6 10" id="KW-0464">Manganese</keyword>
<dbReference type="SUPFAM" id="SSF56327">
    <property type="entry name" value="LDH C-terminal domain-like"/>
    <property type="match status" value="1"/>
</dbReference>
<dbReference type="PANTHER" id="PTHR32092:SF6">
    <property type="entry name" value="ALPHA-GALACTOSIDASE"/>
    <property type="match status" value="1"/>
</dbReference>
<comment type="caution">
    <text evidence="14">The sequence shown here is derived from an EMBL/GenBank/DDBJ whole genome shotgun (WGS) entry which is preliminary data.</text>
</comment>
<keyword evidence="5 12" id="KW-0520">NAD</keyword>
<evidence type="ECO:0000313" key="14">
    <source>
        <dbReference type="EMBL" id="GEM47253.1"/>
    </source>
</evidence>
<keyword evidence="7" id="KW-0119">Carbohydrate metabolism</keyword>